<organism evidence="1 2">
    <name type="scientific">Larinioides sclopetarius</name>
    <dbReference type="NCBI Taxonomy" id="280406"/>
    <lineage>
        <taxon>Eukaryota</taxon>
        <taxon>Metazoa</taxon>
        <taxon>Ecdysozoa</taxon>
        <taxon>Arthropoda</taxon>
        <taxon>Chelicerata</taxon>
        <taxon>Arachnida</taxon>
        <taxon>Araneae</taxon>
        <taxon>Araneomorphae</taxon>
        <taxon>Entelegynae</taxon>
        <taxon>Araneoidea</taxon>
        <taxon>Araneidae</taxon>
        <taxon>Larinioides</taxon>
    </lineage>
</organism>
<dbReference type="Proteomes" id="UP001497382">
    <property type="component" value="Unassembled WGS sequence"/>
</dbReference>
<gene>
    <name evidence="1" type="ORF">LARSCL_LOCUS20962</name>
</gene>
<keyword evidence="2" id="KW-1185">Reference proteome</keyword>
<evidence type="ECO:0000313" key="2">
    <source>
        <dbReference type="Proteomes" id="UP001497382"/>
    </source>
</evidence>
<reference evidence="1 2" key="1">
    <citation type="submission" date="2024-04" db="EMBL/GenBank/DDBJ databases">
        <authorList>
            <person name="Rising A."/>
            <person name="Reimegard J."/>
            <person name="Sonavane S."/>
            <person name="Akerstrom W."/>
            <person name="Nylinder S."/>
            <person name="Hedman E."/>
            <person name="Kallberg Y."/>
        </authorList>
    </citation>
    <scope>NUCLEOTIDE SEQUENCE [LARGE SCALE GENOMIC DNA]</scope>
</reference>
<proteinExistence type="predicted"/>
<name>A0AAV2BS97_9ARAC</name>
<sequence>MIFQQVWTQKIWPLCLSHAFSQKKENKGNRKSVTQIIDLLGECFSIDFANASADSYTY</sequence>
<accession>A0AAV2BS97</accession>
<evidence type="ECO:0000313" key="1">
    <source>
        <dbReference type="EMBL" id="CAL1298734.1"/>
    </source>
</evidence>
<dbReference type="AlphaFoldDB" id="A0AAV2BS97"/>
<protein>
    <submittedName>
        <fullName evidence="1">Uncharacterized protein</fullName>
    </submittedName>
</protein>
<comment type="caution">
    <text evidence="1">The sequence shown here is derived from an EMBL/GenBank/DDBJ whole genome shotgun (WGS) entry which is preliminary data.</text>
</comment>
<dbReference type="EMBL" id="CAXIEN010000472">
    <property type="protein sequence ID" value="CAL1298734.1"/>
    <property type="molecule type" value="Genomic_DNA"/>
</dbReference>